<feature type="compositionally biased region" description="Polar residues" evidence="1">
    <location>
        <begin position="24"/>
        <end position="35"/>
    </location>
</feature>
<dbReference type="Proteomes" id="UP000515971">
    <property type="component" value="Chromosome"/>
</dbReference>
<sequence length="206" mass="21431">MPMRGCLLALGFLAACSGEAPNRPDSNAGAQQTRVRATANPPAPTPAAAPATPARVSTFTQLAETRCRLIEENKEEGPYWLRRCPGHAGWSLEWSESDLRQDLTLIAPSGAKSELGLTGAVANGAFNSIQPTIEWRGPDARTPAALIVRMNVAAGQEGGRPDISRLVVVRLTSSPCPVAVVPPGPGQNARARAIADAPPPACLSAG</sequence>
<dbReference type="RefSeq" id="WP_187539001.1">
    <property type="nucleotide sequence ID" value="NZ_BAABJT010000001.1"/>
</dbReference>
<evidence type="ECO:0000313" key="3">
    <source>
        <dbReference type="Proteomes" id="UP000515971"/>
    </source>
</evidence>
<name>A0A7G9SJC5_9SPHN</name>
<organism evidence="2 3">
    <name type="scientific">Sphingomonas lutea</name>
    <dbReference type="NCBI Taxonomy" id="1045317"/>
    <lineage>
        <taxon>Bacteria</taxon>
        <taxon>Pseudomonadati</taxon>
        <taxon>Pseudomonadota</taxon>
        <taxon>Alphaproteobacteria</taxon>
        <taxon>Sphingomonadales</taxon>
        <taxon>Sphingomonadaceae</taxon>
        <taxon>Sphingomonas</taxon>
    </lineage>
</organism>
<evidence type="ECO:0000313" key="2">
    <source>
        <dbReference type="EMBL" id="QNN67950.1"/>
    </source>
</evidence>
<dbReference type="AlphaFoldDB" id="A0A7G9SJC5"/>
<reference evidence="2 3" key="1">
    <citation type="submission" date="2020-08" db="EMBL/GenBank/DDBJ databases">
        <title>Genome sequence of Sphingomonas lutea KCTC 23642T.</title>
        <authorList>
            <person name="Hyun D.-W."/>
            <person name="Bae J.-W."/>
        </authorList>
    </citation>
    <scope>NUCLEOTIDE SEQUENCE [LARGE SCALE GENOMIC DNA]</scope>
    <source>
        <strain evidence="2 3">KCTC 23642</strain>
    </source>
</reference>
<evidence type="ECO:0000256" key="1">
    <source>
        <dbReference type="SAM" id="MobiDB-lite"/>
    </source>
</evidence>
<protein>
    <submittedName>
        <fullName evidence="2">Uncharacterized protein</fullName>
    </submittedName>
</protein>
<dbReference type="EMBL" id="CP060718">
    <property type="protein sequence ID" value="QNN67950.1"/>
    <property type="molecule type" value="Genomic_DNA"/>
</dbReference>
<dbReference type="PROSITE" id="PS51257">
    <property type="entry name" value="PROKAR_LIPOPROTEIN"/>
    <property type="match status" value="1"/>
</dbReference>
<gene>
    <name evidence="2" type="ORF">H9L13_03270</name>
</gene>
<feature type="region of interest" description="Disordered" evidence="1">
    <location>
        <begin position="21"/>
        <end position="55"/>
    </location>
</feature>
<proteinExistence type="predicted"/>
<accession>A0A7G9SJC5</accession>
<keyword evidence="3" id="KW-1185">Reference proteome</keyword>
<dbReference type="KEGG" id="slut:H9L13_03270"/>